<feature type="transmembrane region" description="Helical" evidence="1">
    <location>
        <begin position="81"/>
        <end position="101"/>
    </location>
</feature>
<dbReference type="Proteomes" id="UP001596439">
    <property type="component" value="Unassembled WGS sequence"/>
</dbReference>
<keyword evidence="1" id="KW-1133">Transmembrane helix</keyword>
<evidence type="ECO:0000256" key="1">
    <source>
        <dbReference type="SAM" id="Phobius"/>
    </source>
</evidence>
<gene>
    <name evidence="2" type="ORF">ACFQO8_13585</name>
</gene>
<keyword evidence="1" id="KW-0472">Membrane</keyword>
<evidence type="ECO:0008006" key="4">
    <source>
        <dbReference type="Google" id="ProtNLM"/>
    </source>
</evidence>
<feature type="transmembrane region" description="Helical" evidence="1">
    <location>
        <begin position="107"/>
        <end position="124"/>
    </location>
</feature>
<organism evidence="2 3">
    <name type="scientific">Exiguobacterium aestuarii</name>
    <dbReference type="NCBI Taxonomy" id="273527"/>
    <lineage>
        <taxon>Bacteria</taxon>
        <taxon>Bacillati</taxon>
        <taxon>Bacillota</taxon>
        <taxon>Bacilli</taxon>
        <taxon>Bacillales</taxon>
        <taxon>Bacillales Family XII. Incertae Sedis</taxon>
        <taxon>Exiguobacterium</taxon>
    </lineage>
</organism>
<accession>A0ABW2PNY9</accession>
<sequence>MNKQERLHTIKQSNRKWLLQRLLLALPAGLAVYFLMRTDGNIWIGFAIIGGVLLATRYFFSNEAEAISQLSDQEQVKRVVTLQYHLDFLFIALLGLVNPLAIRIIDWSWIPVVLIGGALLYILWAQEKLDQQIRWLDPEQPTRREIRRF</sequence>
<protein>
    <recommendedName>
        <fullName evidence="4">MFS transporter</fullName>
    </recommendedName>
</protein>
<dbReference type="EMBL" id="JBHTCE010000004">
    <property type="protein sequence ID" value="MFC7391166.1"/>
    <property type="molecule type" value="Genomic_DNA"/>
</dbReference>
<keyword evidence="1" id="KW-0812">Transmembrane</keyword>
<dbReference type="RefSeq" id="WP_214790910.1">
    <property type="nucleotide sequence ID" value="NZ_JANIEL010000042.1"/>
</dbReference>
<keyword evidence="3" id="KW-1185">Reference proteome</keyword>
<name>A0ABW2PNY9_9BACL</name>
<dbReference type="SUPFAM" id="SSF103473">
    <property type="entry name" value="MFS general substrate transporter"/>
    <property type="match status" value="1"/>
</dbReference>
<feature type="transmembrane region" description="Helical" evidence="1">
    <location>
        <begin position="42"/>
        <end position="60"/>
    </location>
</feature>
<proteinExistence type="predicted"/>
<dbReference type="InterPro" id="IPR036259">
    <property type="entry name" value="MFS_trans_sf"/>
</dbReference>
<reference evidence="3" key="1">
    <citation type="journal article" date="2019" name="Int. J. Syst. Evol. Microbiol.">
        <title>The Global Catalogue of Microorganisms (GCM) 10K type strain sequencing project: providing services to taxonomists for standard genome sequencing and annotation.</title>
        <authorList>
            <consortium name="The Broad Institute Genomics Platform"/>
            <consortium name="The Broad Institute Genome Sequencing Center for Infectious Disease"/>
            <person name="Wu L."/>
            <person name="Ma J."/>
        </authorList>
    </citation>
    <scope>NUCLEOTIDE SEQUENCE [LARGE SCALE GENOMIC DNA]</scope>
    <source>
        <strain evidence="3">CCUG 55590</strain>
    </source>
</reference>
<comment type="caution">
    <text evidence="2">The sequence shown here is derived from an EMBL/GenBank/DDBJ whole genome shotgun (WGS) entry which is preliminary data.</text>
</comment>
<evidence type="ECO:0000313" key="3">
    <source>
        <dbReference type="Proteomes" id="UP001596439"/>
    </source>
</evidence>
<feature type="transmembrane region" description="Helical" evidence="1">
    <location>
        <begin position="18"/>
        <end position="36"/>
    </location>
</feature>
<evidence type="ECO:0000313" key="2">
    <source>
        <dbReference type="EMBL" id="MFC7391166.1"/>
    </source>
</evidence>